<comment type="caution">
    <text evidence="1">The sequence shown here is derived from an EMBL/GenBank/DDBJ whole genome shotgun (WGS) entry which is preliminary data.</text>
</comment>
<organism evidence="1 2">
    <name type="scientific">Candidatus Alectryocaccomicrobium excrementavium</name>
    <dbReference type="NCBI Taxonomy" id="2840668"/>
    <lineage>
        <taxon>Bacteria</taxon>
        <taxon>Bacillati</taxon>
        <taxon>Bacillota</taxon>
        <taxon>Clostridia</taxon>
        <taxon>Candidatus Alectryocaccomicrobium</taxon>
    </lineage>
</organism>
<accession>A0A9D1K5R3</accession>
<reference evidence="1" key="1">
    <citation type="submission" date="2020-10" db="EMBL/GenBank/DDBJ databases">
        <authorList>
            <person name="Gilroy R."/>
        </authorList>
    </citation>
    <scope>NUCLEOTIDE SEQUENCE</scope>
    <source>
        <strain evidence="1">13766</strain>
    </source>
</reference>
<dbReference type="EMBL" id="DVJN01000139">
    <property type="protein sequence ID" value="HIS92759.1"/>
    <property type="molecule type" value="Genomic_DNA"/>
</dbReference>
<proteinExistence type="predicted"/>
<evidence type="ECO:0000313" key="2">
    <source>
        <dbReference type="Proteomes" id="UP000824140"/>
    </source>
</evidence>
<sequence>MKADGFALEPPSIRCLDAWPPNACTGTVMAAYRRMEQEGGLRILRVEKHPNTGRTLVDYLSAIPHEWMLEQLGRRKRDIESSGEQMRMEGTK</sequence>
<gene>
    <name evidence="1" type="ORF">IAA84_07040</name>
</gene>
<dbReference type="Proteomes" id="UP000824140">
    <property type="component" value="Unassembled WGS sequence"/>
</dbReference>
<reference evidence="1" key="2">
    <citation type="journal article" date="2021" name="PeerJ">
        <title>Extensive microbial diversity within the chicken gut microbiome revealed by metagenomics and culture.</title>
        <authorList>
            <person name="Gilroy R."/>
            <person name="Ravi A."/>
            <person name="Getino M."/>
            <person name="Pursley I."/>
            <person name="Horton D.L."/>
            <person name="Alikhan N.F."/>
            <person name="Baker D."/>
            <person name="Gharbi K."/>
            <person name="Hall N."/>
            <person name="Watson M."/>
            <person name="Adriaenssens E.M."/>
            <person name="Foster-Nyarko E."/>
            <person name="Jarju S."/>
            <person name="Secka A."/>
            <person name="Antonio M."/>
            <person name="Oren A."/>
            <person name="Chaudhuri R.R."/>
            <person name="La Ragione R."/>
            <person name="Hildebrand F."/>
            <person name="Pallen M.J."/>
        </authorList>
    </citation>
    <scope>NUCLEOTIDE SEQUENCE</scope>
    <source>
        <strain evidence="1">13766</strain>
    </source>
</reference>
<evidence type="ECO:0000313" key="1">
    <source>
        <dbReference type="EMBL" id="HIS92759.1"/>
    </source>
</evidence>
<dbReference type="AlphaFoldDB" id="A0A9D1K5R3"/>
<name>A0A9D1K5R3_9FIRM</name>
<protein>
    <submittedName>
        <fullName evidence="1">Uncharacterized protein</fullName>
    </submittedName>
</protein>